<evidence type="ECO:0000313" key="1">
    <source>
        <dbReference type="EMBL" id="GIX75371.1"/>
    </source>
</evidence>
<evidence type="ECO:0000313" key="2">
    <source>
        <dbReference type="Proteomes" id="UP001054945"/>
    </source>
</evidence>
<reference evidence="1 2" key="1">
    <citation type="submission" date="2021-06" db="EMBL/GenBank/DDBJ databases">
        <title>Caerostris extrusa draft genome.</title>
        <authorList>
            <person name="Kono N."/>
            <person name="Arakawa K."/>
        </authorList>
    </citation>
    <scope>NUCLEOTIDE SEQUENCE [LARGE SCALE GENOMIC DNA]</scope>
</reference>
<accession>A0AAV4MVK6</accession>
<comment type="caution">
    <text evidence="1">The sequence shown here is derived from an EMBL/GenBank/DDBJ whole genome shotgun (WGS) entry which is preliminary data.</text>
</comment>
<protein>
    <submittedName>
        <fullName evidence="1">Uncharacterized protein</fullName>
    </submittedName>
</protein>
<name>A0AAV4MVK6_CAEEX</name>
<sequence length="92" mass="10304">MGLPRMEGILNAGLVEKVVSPRNFSDHTAQHFRSGVERFCLLLQYFNILGGSSYLKLFFCAHLSGLEKRGLAPRRNLSSSLSLLDRNSFCTL</sequence>
<dbReference type="EMBL" id="BPLR01002582">
    <property type="protein sequence ID" value="GIX75371.1"/>
    <property type="molecule type" value="Genomic_DNA"/>
</dbReference>
<dbReference type="AlphaFoldDB" id="A0AAV4MVK6"/>
<proteinExistence type="predicted"/>
<keyword evidence="2" id="KW-1185">Reference proteome</keyword>
<gene>
    <name evidence="1" type="ORF">CEXT_293601</name>
</gene>
<dbReference type="Proteomes" id="UP001054945">
    <property type="component" value="Unassembled WGS sequence"/>
</dbReference>
<organism evidence="1 2">
    <name type="scientific">Caerostris extrusa</name>
    <name type="common">Bark spider</name>
    <name type="synonym">Caerostris bankana</name>
    <dbReference type="NCBI Taxonomy" id="172846"/>
    <lineage>
        <taxon>Eukaryota</taxon>
        <taxon>Metazoa</taxon>
        <taxon>Ecdysozoa</taxon>
        <taxon>Arthropoda</taxon>
        <taxon>Chelicerata</taxon>
        <taxon>Arachnida</taxon>
        <taxon>Araneae</taxon>
        <taxon>Araneomorphae</taxon>
        <taxon>Entelegynae</taxon>
        <taxon>Araneoidea</taxon>
        <taxon>Araneidae</taxon>
        <taxon>Caerostris</taxon>
    </lineage>
</organism>